<dbReference type="Gene3D" id="3.20.20.70">
    <property type="entry name" value="Aldolase class I"/>
    <property type="match status" value="1"/>
</dbReference>
<dbReference type="PANTHER" id="PTHR43053">
    <property type="entry name" value="GLYCOSIDASE FAMILY 31"/>
    <property type="match status" value="1"/>
</dbReference>
<dbReference type="Gene3D" id="2.70.98.60">
    <property type="entry name" value="alpha-galactosidase from lactobacil brevis"/>
    <property type="match status" value="1"/>
</dbReference>
<name>A0A9D5R8R3_9FIRM</name>
<organism evidence="3 4">
    <name type="scientific">Ructibacterium gallinarum</name>
    <dbReference type="NCBI Taxonomy" id="2779355"/>
    <lineage>
        <taxon>Bacteria</taxon>
        <taxon>Bacillati</taxon>
        <taxon>Bacillota</taxon>
        <taxon>Clostridia</taxon>
        <taxon>Eubacteriales</taxon>
        <taxon>Oscillospiraceae</taxon>
        <taxon>Ructibacterium</taxon>
    </lineage>
</organism>
<keyword evidence="4" id="KW-1185">Reference proteome</keyword>
<reference evidence="3" key="1">
    <citation type="submission" date="2020-10" db="EMBL/GenBank/DDBJ databases">
        <title>ChiBAC.</title>
        <authorList>
            <person name="Zenner C."/>
            <person name="Hitch T.C.A."/>
            <person name="Clavel T."/>
        </authorList>
    </citation>
    <scope>NUCLEOTIDE SEQUENCE</scope>
    <source>
        <strain evidence="3">DSM 107454</strain>
    </source>
</reference>
<dbReference type="RefSeq" id="WP_226393245.1">
    <property type="nucleotide sequence ID" value="NZ_JADCKB010000020.1"/>
</dbReference>
<protein>
    <submittedName>
        <fullName evidence="3">Alpha-galactosidase</fullName>
    </submittedName>
</protein>
<dbReference type="SUPFAM" id="SSF51445">
    <property type="entry name" value="(Trans)glycosidases"/>
    <property type="match status" value="1"/>
</dbReference>
<dbReference type="InterPro" id="IPR050985">
    <property type="entry name" value="Alpha-glycosidase_related"/>
</dbReference>
<dbReference type="Proteomes" id="UP000806542">
    <property type="component" value="Unassembled WGS sequence"/>
</dbReference>
<keyword evidence="1" id="KW-0378">Hydrolase</keyword>
<dbReference type="GO" id="GO:0004557">
    <property type="term" value="F:alpha-galactosidase activity"/>
    <property type="evidence" value="ECO:0007669"/>
    <property type="project" value="InterPro"/>
</dbReference>
<gene>
    <name evidence="3" type="ORF">INF28_09480</name>
</gene>
<dbReference type="InterPro" id="IPR017853">
    <property type="entry name" value="GH"/>
</dbReference>
<dbReference type="GO" id="GO:0016052">
    <property type="term" value="P:carbohydrate catabolic process"/>
    <property type="evidence" value="ECO:0007669"/>
    <property type="project" value="InterPro"/>
</dbReference>
<dbReference type="EMBL" id="JADCKB010000020">
    <property type="protein sequence ID" value="MBE5040691.1"/>
    <property type="molecule type" value="Genomic_DNA"/>
</dbReference>
<dbReference type="InterPro" id="IPR002252">
    <property type="entry name" value="Glyco_hydro_36"/>
</dbReference>
<accession>A0A9D5R8R3</accession>
<dbReference type="PRINTS" id="PR00743">
    <property type="entry name" value="GLHYDRLASE36"/>
</dbReference>
<comment type="caution">
    <text evidence="3">The sequence shown here is derived from an EMBL/GenBank/DDBJ whole genome shotgun (WGS) entry which is preliminary data.</text>
</comment>
<sequence length="664" mass="74999">MNLTINENGLTIRFLTNSKNQFCLDYMGLTENYPNAAGSDNSNDQFKPAFHIGTVPGHGFLGKKFGSESESYIYSSHNEYQNKFGKKLEIVLSGKDLEVTLHYQFFSGINALQTYTEVKNISQSNRLLLYITSFHLSNIEYPEKIMLVNNGWCSESDAHFFSPADLGLVKKSHGMPSKRIFISNIGTQSTKDYLPVGYIDGMFWQIESNTSWEWEIADCGELYLSLSGPSDETGWHKTLTPGQTFSSVKSTVAFGKDFNEVIADITKYRRIIKGKNSAFLKQPVIFNDFNNCLMAEPTYEKEIPCIDAAAEIGAEYYCVDGGWFSDGSWWDGVGEWKESRARFHGKLKEVFNYIIEKGMRPGIWLEPEVMGIHCPVAASFSDDCFFMRHGKRVIHRNRYQFDFRNKRVTEYLSSVVDRLVNDYNIKFFKFDYNIDAGVGTELNSDSFGDGLSEHGKAMLNWVRSIMDKYPEIIIESCASGGMRMDYSTLSVFHLQSTSDQENYIDTSLVSANSPIGLLPEQAGVWSYPLACQDTNGIIFNMLNSMRNCMYISGEVMKLSSEQLATVKTAVSLYKEIRDDIKISIPFFPLGISSYNNPLRCVGYDSGDKKYIILWNCSDKATKTAINISGGSVKSVYPLNTKVIPLENELEISLDKMSACMIIYS</sequence>
<evidence type="ECO:0000256" key="1">
    <source>
        <dbReference type="ARBA" id="ARBA00022801"/>
    </source>
</evidence>
<evidence type="ECO:0000313" key="3">
    <source>
        <dbReference type="EMBL" id="MBE5040691.1"/>
    </source>
</evidence>
<dbReference type="Pfam" id="PF02065">
    <property type="entry name" value="Melibiase"/>
    <property type="match status" value="1"/>
</dbReference>
<proteinExistence type="predicted"/>
<dbReference type="InterPro" id="IPR038417">
    <property type="entry name" value="Alpga-gal_N_sf"/>
</dbReference>
<dbReference type="AlphaFoldDB" id="A0A9D5R8R3"/>
<dbReference type="InterPro" id="IPR013785">
    <property type="entry name" value="Aldolase_TIM"/>
</dbReference>
<evidence type="ECO:0000256" key="2">
    <source>
        <dbReference type="ARBA" id="ARBA00023295"/>
    </source>
</evidence>
<dbReference type="PANTHER" id="PTHR43053:SF3">
    <property type="entry name" value="ALPHA-GALACTOSIDASE C-RELATED"/>
    <property type="match status" value="1"/>
</dbReference>
<keyword evidence="2" id="KW-0326">Glycosidase</keyword>
<dbReference type="CDD" id="cd14791">
    <property type="entry name" value="GH36"/>
    <property type="match status" value="1"/>
</dbReference>
<evidence type="ECO:0000313" key="4">
    <source>
        <dbReference type="Proteomes" id="UP000806542"/>
    </source>
</evidence>